<organism evidence="1 2">
    <name type="scientific">Nocardioides anomalus</name>
    <dbReference type="NCBI Taxonomy" id="2712223"/>
    <lineage>
        <taxon>Bacteria</taxon>
        <taxon>Bacillati</taxon>
        <taxon>Actinomycetota</taxon>
        <taxon>Actinomycetes</taxon>
        <taxon>Propionibacteriales</taxon>
        <taxon>Nocardioidaceae</taxon>
        <taxon>Nocardioides</taxon>
    </lineage>
</organism>
<dbReference type="KEGG" id="nano:G5V58_16945"/>
<sequence>MADLPYVLNTGTLSKFFDTMVTTGTPSKVTVKYLESIGFKSSNDRYLTSFLKDLGFVDASGTPTDRWRDYRHTGESKSVMAAAVRDGWRGLFELYPDADRRDDEAIRNWMRTRSPSASPTVVDRSLKSFRSASALADFDAGVAAAAQEEAASAPVVSATVPTIPTMPRQATPEVIINIQLEVPATDNPDTYDRFFAAMKKHLFPDES</sequence>
<name>A0A6G6WGA0_9ACTN</name>
<evidence type="ECO:0000313" key="2">
    <source>
        <dbReference type="Proteomes" id="UP000502996"/>
    </source>
</evidence>
<accession>A0A6G6WGA0</accession>
<protein>
    <submittedName>
        <fullName evidence="1">DUF5343 domain-containing protein</fullName>
    </submittedName>
</protein>
<dbReference type="Proteomes" id="UP000502996">
    <property type="component" value="Chromosome"/>
</dbReference>
<proteinExistence type="predicted"/>
<keyword evidence="2" id="KW-1185">Reference proteome</keyword>
<gene>
    <name evidence="1" type="ORF">G5V58_16945</name>
</gene>
<dbReference type="InterPro" id="IPR035235">
    <property type="entry name" value="DUF5343"/>
</dbReference>
<dbReference type="EMBL" id="CP049257">
    <property type="protein sequence ID" value="QIG44236.1"/>
    <property type="molecule type" value="Genomic_DNA"/>
</dbReference>
<dbReference type="Pfam" id="PF17278">
    <property type="entry name" value="DUF5343"/>
    <property type="match status" value="1"/>
</dbReference>
<reference evidence="1 2" key="1">
    <citation type="submission" date="2020-02" db="EMBL/GenBank/DDBJ databases">
        <title>Full genome sequence of Nocardioides sp. R-3366.</title>
        <authorList>
            <person name="Im W.-T."/>
        </authorList>
    </citation>
    <scope>NUCLEOTIDE SEQUENCE [LARGE SCALE GENOMIC DNA]</scope>
    <source>
        <strain evidence="1 2">R-3366</strain>
    </source>
</reference>
<evidence type="ECO:0000313" key="1">
    <source>
        <dbReference type="EMBL" id="QIG44236.1"/>
    </source>
</evidence>
<dbReference type="RefSeq" id="WP_165235286.1">
    <property type="nucleotide sequence ID" value="NZ_CP049257.1"/>
</dbReference>
<dbReference type="AlphaFoldDB" id="A0A6G6WGA0"/>